<evidence type="ECO:0000256" key="4">
    <source>
        <dbReference type="ARBA" id="ARBA00022840"/>
    </source>
</evidence>
<dbReference type="PIRSF" id="PIRSF036406">
    <property type="entry name" value="Hept_kin"/>
    <property type="match status" value="1"/>
</dbReference>
<reference evidence="8 9" key="1">
    <citation type="journal article" date="2017" name="Int. J. Syst. Evol. Microbiol.">
        <title>Marinicauda algicola sp. nov., isolated from a marine red alga Rhodosorus marinus.</title>
        <authorList>
            <person name="Jeong S.E."/>
            <person name="Jeon S.H."/>
            <person name="Chun B.H."/>
            <person name="Kim D.W."/>
            <person name="Jeon C.O."/>
        </authorList>
    </citation>
    <scope>NUCLEOTIDE SEQUENCE [LARGE SCALE GENOMIC DNA]</scope>
    <source>
        <strain evidence="8 9">JCM 31718</strain>
    </source>
</reference>
<dbReference type="GO" id="GO:0005524">
    <property type="term" value="F:ATP binding"/>
    <property type="evidence" value="ECO:0007669"/>
    <property type="project" value="UniProtKB-KW"/>
</dbReference>
<dbReference type="Pfam" id="PF00288">
    <property type="entry name" value="GHMP_kinases_N"/>
    <property type="match status" value="1"/>
</dbReference>
<dbReference type="SUPFAM" id="SSF55060">
    <property type="entry name" value="GHMP Kinase, C-terminal domain"/>
    <property type="match status" value="1"/>
</dbReference>
<dbReference type="PANTHER" id="PTHR32463:SF0">
    <property type="entry name" value="L-FUCOSE KINASE"/>
    <property type="match status" value="1"/>
</dbReference>
<dbReference type="InterPro" id="IPR052203">
    <property type="entry name" value="GHMP_Kinase-Related"/>
</dbReference>
<sequence length="346" mass="37666">MNSRSVRSRAPLRLGFGGGGTDVSPYCDEFGGLVLNAAINRFCHVTIEPRQDGLLLLHSADMGNRWEGAAPEFLGPESGAPTLMRGVYNRIVKDYRDGEPMALSITSYADAPAGSGLGTSSSMVIALLAAFSELLSLPLGPYDLARLAYEIERVDLGLSGGRQDQYAAAFGGFNYMEFYAGEHTLVNQLRLRRRTVLELESSLVIYFTGVSRESARIIEQQKDSVKSHGGQRFEAMHRLKDGAIRMKEALLLGRISELARLLDESWQHKKQTSDKISTGHIDEIYEAAIKAGALGGKVSGAGGGGFMMFLVDPVCREAFIRVLSGYNGKAELCNFWPEGAESWTIG</sequence>
<dbReference type="PANTHER" id="PTHR32463">
    <property type="entry name" value="L-FUCOSE KINASE"/>
    <property type="match status" value="1"/>
</dbReference>
<feature type="domain" description="GHMP kinase C-terminal" evidence="7">
    <location>
        <begin position="246"/>
        <end position="313"/>
    </location>
</feature>
<keyword evidence="4" id="KW-0067">ATP-binding</keyword>
<protein>
    <submittedName>
        <fullName evidence="8">Dehydrogenase</fullName>
    </submittedName>
</protein>
<gene>
    <name evidence="8" type="ORF">E5163_04035</name>
</gene>
<evidence type="ECO:0000256" key="5">
    <source>
        <dbReference type="ARBA" id="ARBA00038121"/>
    </source>
</evidence>
<dbReference type="OrthoDB" id="9812992at2"/>
<name>A0A4S2H448_9PROT</name>
<comment type="caution">
    <text evidence="8">The sequence shown here is derived from an EMBL/GenBank/DDBJ whole genome shotgun (WGS) entry which is preliminary data.</text>
</comment>
<keyword evidence="9" id="KW-1185">Reference proteome</keyword>
<dbReference type="EMBL" id="SRXW01000001">
    <property type="protein sequence ID" value="TGY90303.1"/>
    <property type="molecule type" value="Genomic_DNA"/>
</dbReference>
<keyword evidence="1" id="KW-0808">Transferase</keyword>
<keyword evidence="3" id="KW-0418">Kinase</keyword>
<dbReference type="GO" id="GO:0042352">
    <property type="term" value="P:GDP-L-fucose salvage"/>
    <property type="evidence" value="ECO:0007669"/>
    <property type="project" value="TreeGrafter"/>
</dbReference>
<dbReference type="Pfam" id="PF08544">
    <property type="entry name" value="GHMP_kinases_C"/>
    <property type="match status" value="1"/>
</dbReference>
<evidence type="ECO:0000256" key="3">
    <source>
        <dbReference type="ARBA" id="ARBA00022777"/>
    </source>
</evidence>
<dbReference type="InterPro" id="IPR006204">
    <property type="entry name" value="GHMP_kinase_N_dom"/>
</dbReference>
<dbReference type="Gene3D" id="3.30.230.120">
    <property type="match status" value="1"/>
</dbReference>
<proteinExistence type="inferred from homology"/>
<dbReference type="GO" id="GO:0050201">
    <property type="term" value="F:fucokinase activity"/>
    <property type="evidence" value="ECO:0007669"/>
    <property type="project" value="TreeGrafter"/>
</dbReference>
<keyword evidence="2" id="KW-0547">Nucleotide-binding</keyword>
<evidence type="ECO:0000259" key="6">
    <source>
        <dbReference type="Pfam" id="PF00288"/>
    </source>
</evidence>
<feature type="domain" description="GHMP kinase N-terminal" evidence="6">
    <location>
        <begin position="87"/>
        <end position="172"/>
    </location>
</feature>
<evidence type="ECO:0000313" key="8">
    <source>
        <dbReference type="EMBL" id="TGY90303.1"/>
    </source>
</evidence>
<dbReference type="InterPro" id="IPR014606">
    <property type="entry name" value="Heptose_7-P_kinase"/>
</dbReference>
<dbReference type="SUPFAM" id="SSF54211">
    <property type="entry name" value="Ribosomal protein S5 domain 2-like"/>
    <property type="match status" value="1"/>
</dbReference>
<evidence type="ECO:0000256" key="1">
    <source>
        <dbReference type="ARBA" id="ARBA00022679"/>
    </source>
</evidence>
<accession>A0A4S2H448</accession>
<evidence type="ECO:0000256" key="2">
    <source>
        <dbReference type="ARBA" id="ARBA00022741"/>
    </source>
</evidence>
<comment type="similarity">
    <text evidence="5">Belongs to the GHMP kinase family.</text>
</comment>
<dbReference type="Proteomes" id="UP000308054">
    <property type="component" value="Unassembled WGS sequence"/>
</dbReference>
<evidence type="ECO:0000313" key="9">
    <source>
        <dbReference type="Proteomes" id="UP000308054"/>
    </source>
</evidence>
<dbReference type="InterPro" id="IPR020568">
    <property type="entry name" value="Ribosomal_Su5_D2-typ_SF"/>
</dbReference>
<dbReference type="PRINTS" id="PR00960">
    <property type="entry name" value="LMBPPROTEIN"/>
</dbReference>
<evidence type="ECO:0000259" key="7">
    <source>
        <dbReference type="Pfam" id="PF08544"/>
    </source>
</evidence>
<dbReference type="InterPro" id="IPR001174">
    <property type="entry name" value="HddA/FKP"/>
</dbReference>
<dbReference type="InterPro" id="IPR013750">
    <property type="entry name" value="GHMP_kinase_C_dom"/>
</dbReference>
<dbReference type="AlphaFoldDB" id="A0A4S2H448"/>
<dbReference type="InterPro" id="IPR036554">
    <property type="entry name" value="GHMP_kinase_C_sf"/>
</dbReference>
<organism evidence="8 9">
    <name type="scientific">Marinicauda algicola</name>
    <dbReference type="NCBI Taxonomy" id="2029849"/>
    <lineage>
        <taxon>Bacteria</taxon>
        <taxon>Pseudomonadati</taxon>
        <taxon>Pseudomonadota</taxon>
        <taxon>Alphaproteobacteria</taxon>
        <taxon>Maricaulales</taxon>
        <taxon>Maricaulaceae</taxon>
        <taxon>Marinicauda</taxon>
    </lineage>
</organism>